<gene>
    <name evidence="2" type="ORF">GCM10022214_10250</name>
</gene>
<sequence>MSSSRIITCACCGKTGRHGGHGYRDACYQRWVTAGRPDTGLPPPKPPRGRRPGSPGRARLERMADFAMVRRTRTTPDGDPISIAQAAAAVGVSARTGQRYANALKNRKNPR</sequence>
<accession>A0ABP7V5P9</accession>
<reference evidence="3" key="1">
    <citation type="journal article" date="2019" name="Int. J. Syst. Evol. Microbiol.">
        <title>The Global Catalogue of Microorganisms (GCM) 10K type strain sequencing project: providing services to taxonomists for standard genome sequencing and annotation.</title>
        <authorList>
            <consortium name="The Broad Institute Genomics Platform"/>
            <consortium name="The Broad Institute Genome Sequencing Center for Infectious Disease"/>
            <person name="Wu L."/>
            <person name="Ma J."/>
        </authorList>
    </citation>
    <scope>NUCLEOTIDE SEQUENCE [LARGE SCALE GENOMIC DNA]</scope>
    <source>
        <strain evidence="3">JCM 16702</strain>
    </source>
</reference>
<comment type="caution">
    <text evidence="2">The sequence shown here is derived from an EMBL/GenBank/DDBJ whole genome shotgun (WGS) entry which is preliminary data.</text>
</comment>
<dbReference type="RefSeq" id="WP_344941400.1">
    <property type="nucleotide sequence ID" value="NZ_BAAAZG010000002.1"/>
</dbReference>
<name>A0ABP7V5P9_9ACTN</name>
<organism evidence="2 3">
    <name type="scientific">Actinomadura miaoliensis</name>
    <dbReference type="NCBI Taxonomy" id="430685"/>
    <lineage>
        <taxon>Bacteria</taxon>
        <taxon>Bacillati</taxon>
        <taxon>Actinomycetota</taxon>
        <taxon>Actinomycetes</taxon>
        <taxon>Streptosporangiales</taxon>
        <taxon>Thermomonosporaceae</taxon>
        <taxon>Actinomadura</taxon>
    </lineage>
</organism>
<keyword evidence="3" id="KW-1185">Reference proteome</keyword>
<dbReference type="EMBL" id="BAAAZG010000002">
    <property type="protein sequence ID" value="GAA4059687.1"/>
    <property type="molecule type" value="Genomic_DNA"/>
</dbReference>
<evidence type="ECO:0000313" key="2">
    <source>
        <dbReference type="EMBL" id="GAA4059687.1"/>
    </source>
</evidence>
<evidence type="ECO:0000256" key="1">
    <source>
        <dbReference type="SAM" id="MobiDB-lite"/>
    </source>
</evidence>
<feature type="region of interest" description="Disordered" evidence="1">
    <location>
        <begin position="35"/>
        <end position="59"/>
    </location>
</feature>
<dbReference type="Proteomes" id="UP001500683">
    <property type="component" value="Unassembled WGS sequence"/>
</dbReference>
<proteinExistence type="predicted"/>
<evidence type="ECO:0000313" key="3">
    <source>
        <dbReference type="Proteomes" id="UP001500683"/>
    </source>
</evidence>
<protein>
    <submittedName>
        <fullName evidence="2">Uncharacterized protein</fullName>
    </submittedName>
</protein>